<evidence type="ECO:0000313" key="2">
    <source>
        <dbReference type="Proteomes" id="UP001153678"/>
    </source>
</evidence>
<accession>A0A9W4WZP1</accession>
<protein>
    <submittedName>
        <fullName evidence="1">13129_t:CDS:1</fullName>
    </submittedName>
</protein>
<dbReference type="Proteomes" id="UP001153678">
    <property type="component" value="Unassembled WGS sequence"/>
</dbReference>
<dbReference type="OrthoDB" id="2442841at2759"/>
<comment type="caution">
    <text evidence="1">The sequence shown here is derived from an EMBL/GenBank/DDBJ whole genome shotgun (WGS) entry which is preliminary data.</text>
</comment>
<sequence length="79" mass="8987">QSAFNPVEKAMATLFKKLARISFLIDKFGKYLNSQEKIFGKSVYSEYIDEQPVPLLDVTFKTNAGIDDSNNKIAEQVPW</sequence>
<reference evidence="1" key="1">
    <citation type="submission" date="2022-08" db="EMBL/GenBank/DDBJ databases">
        <authorList>
            <person name="Kallberg Y."/>
            <person name="Tangrot J."/>
            <person name="Rosling A."/>
        </authorList>
    </citation>
    <scope>NUCLEOTIDE SEQUENCE</scope>
    <source>
        <strain evidence="1">Wild A</strain>
    </source>
</reference>
<evidence type="ECO:0000313" key="1">
    <source>
        <dbReference type="EMBL" id="CAI2198076.1"/>
    </source>
</evidence>
<feature type="non-terminal residue" evidence="1">
    <location>
        <position position="79"/>
    </location>
</feature>
<dbReference type="AlphaFoldDB" id="A0A9W4WZP1"/>
<organism evidence="1 2">
    <name type="scientific">Funneliformis geosporum</name>
    <dbReference type="NCBI Taxonomy" id="1117311"/>
    <lineage>
        <taxon>Eukaryota</taxon>
        <taxon>Fungi</taxon>
        <taxon>Fungi incertae sedis</taxon>
        <taxon>Mucoromycota</taxon>
        <taxon>Glomeromycotina</taxon>
        <taxon>Glomeromycetes</taxon>
        <taxon>Glomerales</taxon>
        <taxon>Glomeraceae</taxon>
        <taxon>Funneliformis</taxon>
    </lineage>
</organism>
<gene>
    <name evidence="1" type="ORF">FWILDA_LOCUS18393</name>
</gene>
<keyword evidence="2" id="KW-1185">Reference proteome</keyword>
<name>A0A9W4WZP1_9GLOM</name>
<dbReference type="EMBL" id="CAMKVN010017763">
    <property type="protein sequence ID" value="CAI2198076.1"/>
    <property type="molecule type" value="Genomic_DNA"/>
</dbReference>
<feature type="non-terminal residue" evidence="1">
    <location>
        <position position="1"/>
    </location>
</feature>
<proteinExistence type="predicted"/>